<name>A0A1L3Q3V3_9EURY</name>
<gene>
    <name evidence="1" type="ORF">BHR79_08620</name>
    <name evidence="2" type="ORF">EFE40_06655</name>
    <name evidence="3" type="ORF">SAMN04515625_0632</name>
</gene>
<keyword evidence="4" id="KW-1185">Reference proteome</keyword>
<evidence type="ECO:0000313" key="3">
    <source>
        <dbReference type="EMBL" id="SDW29746.1"/>
    </source>
</evidence>
<dbReference type="AlphaFoldDB" id="A0A1L3Q3V3"/>
<dbReference type="InterPro" id="IPR008978">
    <property type="entry name" value="HSP20-like_chaperone"/>
</dbReference>
<dbReference type="GeneID" id="30583826"/>
<evidence type="ECO:0000313" key="1">
    <source>
        <dbReference type="EMBL" id="APH39535.1"/>
    </source>
</evidence>
<dbReference type="Proteomes" id="UP000267921">
    <property type="component" value="Unassembled WGS sequence"/>
</dbReference>
<evidence type="ECO:0000313" key="4">
    <source>
        <dbReference type="Proteomes" id="UP000186879"/>
    </source>
</evidence>
<evidence type="ECO:0000313" key="6">
    <source>
        <dbReference type="Proteomes" id="UP000267921"/>
    </source>
</evidence>
<sequence length="160" mass="18272">MNDRKKDDNNRDENNSFEDIEDLLQYVFEKMREGNDNKPFVYGFSIAHNPMDNDQFNEQSPPAEETPEDVFVKDQTPLVETFKTDDEVYVTVDIKVDEDLVSIASRHNEVDIAVHFPDAGCTETQHVTLPASVDPDSESISCSHGVMDIRYKRRVASTLN</sequence>
<reference evidence="3 5" key="2">
    <citation type="submission" date="2016-10" db="EMBL/GenBank/DDBJ databases">
        <authorList>
            <person name="de Groot N.N."/>
        </authorList>
    </citation>
    <scope>NUCLEOTIDE SEQUENCE [LARGE SCALE GENOMIC DNA]</scope>
    <source>
        <strain evidence="3 5">Z-7982</strain>
    </source>
</reference>
<reference evidence="1 4" key="1">
    <citation type="submission" date="2016-10" db="EMBL/GenBank/DDBJ databases">
        <title>Methanohalophilus halophilus.</title>
        <authorList>
            <person name="L'haridon S."/>
        </authorList>
    </citation>
    <scope>NUCLEOTIDE SEQUENCE [LARGE SCALE GENOMIC DNA]</scope>
    <source>
        <strain evidence="1 4">Z-7982</strain>
    </source>
</reference>
<dbReference type="EMBL" id="RJJG01000004">
    <property type="protein sequence ID" value="RNI09132.1"/>
    <property type="molecule type" value="Genomic_DNA"/>
</dbReference>
<dbReference type="EMBL" id="FNMU01000002">
    <property type="protein sequence ID" value="SDW29746.1"/>
    <property type="molecule type" value="Genomic_DNA"/>
</dbReference>
<dbReference type="RefSeq" id="WP_072561959.1">
    <property type="nucleotide sequence ID" value="NZ_CP017921.1"/>
</dbReference>
<evidence type="ECO:0000313" key="5">
    <source>
        <dbReference type="Proteomes" id="UP000198669"/>
    </source>
</evidence>
<dbReference type="CDD" id="cd00298">
    <property type="entry name" value="ACD_sHsps_p23-like"/>
    <property type="match status" value="1"/>
</dbReference>
<dbReference type="EMBL" id="CP017921">
    <property type="protein sequence ID" value="APH39535.1"/>
    <property type="molecule type" value="Genomic_DNA"/>
</dbReference>
<dbReference type="OrthoDB" id="26084at2157"/>
<evidence type="ECO:0000313" key="2">
    <source>
        <dbReference type="EMBL" id="RNI09132.1"/>
    </source>
</evidence>
<dbReference type="Proteomes" id="UP000186879">
    <property type="component" value="Chromosome"/>
</dbReference>
<evidence type="ECO:0008006" key="7">
    <source>
        <dbReference type="Google" id="ProtNLM"/>
    </source>
</evidence>
<dbReference type="STRING" id="2177.BHR79_08620"/>
<protein>
    <recommendedName>
        <fullName evidence="7">Hsp20/alpha crystallin family protein</fullName>
    </recommendedName>
</protein>
<accession>A0A1L3Q3V3</accession>
<proteinExistence type="predicted"/>
<dbReference type="KEGG" id="mhaz:BHR79_08620"/>
<organism evidence="1 4">
    <name type="scientific">Methanohalophilus halophilus</name>
    <dbReference type="NCBI Taxonomy" id="2177"/>
    <lineage>
        <taxon>Archaea</taxon>
        <taxon>Methanobacteriati</taxon>
        <taxon>Methanobacteriota</taxon>
        <taxon>Stenosarchaea group</taxon>
        <taxon>Methanomicrobia</taxon>
        <taxon>Methanosarcinales</taxon>
        <taxon>Methanosarcinaceae</taxon>
        <taxon>Methanohalophilus</taxon>
    </lineage>
</organism>
<dbReference type="Proteomes" id="UP000198669">
    <property type="component" value="Unassembled WGS sequence"/>
</dbReference>
<dbReference type="SUPFAM" id="SSF49764">
    <property type="entry name" value="HSP20-like chaperones"/>
    <property type="match status" value="1"/>
</dbReference>
<reference evidence="2 6" key="3">
    <citation type="submission" date="2018-10" db="EMBL/GenBank/DDBJ databases">
        <title>Cultivation of a novel Methanohalophilus strain from Kebrit Deep of the Red Sea and a genomic comparison of members of the genus Methanohalophilus.</title>
        <authorList>
            <person name="Guan Y."/>
            <person name="Ngugi D.K."/>
            <person name="Stingl U."/>
        </authorList>
    </citation>
    <scope>NUCLEOTIDE SEQUENCE [LARGE SCALE GENOMIC DNA]</scope>
    <source>
        <strain evidence="2 6">DSM 3094</strain>
    </source>
</reference>